<evidence type="ECO:0000256" key="1">
    <source>
        <dbReference type="ARBA" id="ARBA00022664"/>
    </source>
</evidence>
<dbReference type="SUPFAM" id="SSF57756">
    <property type="entry name" value="Retrovirus zinc finger-like domains"/>
    <property type="match status" value="1"/>
</dbReference>
<keyword evidence="2" id="KW-0863">Zinc-finger</keyword>
<evidence type="ECO:0000313" key="5">
    <source>
        <dbReference type="EMBL" id="SJL03650.1"/>
    </source>
</evidence>
<reference evidence="6" key="1">
    <citation type="journal article" date="2017" name="Nat. Ecol. Evol.">
        <title>Genome expansion and lineage-specific genetic innovations in the forest pathogenic fungi Armillaria.</title>
        <authorList>
            <person name="Sipos G."/>
            <person name="Prasanna A.N."/>
            <person name="Walter M.C."/>
            <person name="O'Connor E."/>
            <person name="Balint B."/>
            <person name="Krizsan K."/>
            <person name="Kiss B."/>
            <person name="Hess J."/>
            <person name="Varga T."/>
            <person name="Slot J."/>
            <person name="Riley R."/>
            <person name="Boka B."/>
            <person name="Rigling D."/>
            <person name="Barry K."/>
            <person name="Lee J."/>
            <person name="Mihaltcheva S."/>
            <person name="LaButti K."/>
            <person name="Lipzen A."/>
            <person name="Waldron R."/>
            <person name="Moloney N.M."/>
            <person name="Sperisen C."/>
            <person name="Kredics L."/>
            <person name="Vagvoelgyi C."/>
            <person name="Patrignani A."/>
            <person name="Fitzpatrick D."/>
            <person name="Nagy I."/>
            <person name="Doyle S."/>
            <person name="Anderson J.B."/>
            <person name="Grigoriev I.V."/>
            <person name="Gueldener U."/>
            <person name="Muensterkoetter M."/>
            <person name="Nagy L.G."/>
        </authorList>
    </citation>
    <scope>NUCLEOTIDE SEQUENCE [LARGE SCALE GENOMIC DNA]</scope>
    <source>
        <strain evidence="6">C18/9</strain>
    </source>
</reference>
<gene>
    <name evidence="5" type="ORF">ARMOST_07007</name>
</gene>
<keyword evidence="1" id="KW-0507">mRNA processing</keyword>
<evidence type="ECO:0000256" key="3">
    <source>
        <dbReference type="SAM" id="MobiDB-lite"/>
    </source>
</evidence>
<sequence>MVYGGQGQALDIDILKADGKCFRCKEKGHISKNCPLQSWNKKQEVRVSMTEPTMDSKIKEVKDAAKNRWTYSASIATTIYAHSNIPALTTLNQPKKESYNCYSPLTMDSSTFLSDDESMEIESLTSDQTMLSTDKHHTSNSLQVKVSGKKPPIITVPIIIASLARPDGAGEPDPNSPPEQAAPQAENTTARKLSINIPTQDPFDRSQS</sequence>
<dbReference type="AlphaFoldDB" id="A0A284R4L8"/>
<dbReference type="SMART" id="SM00343">
    <property type="entry name" value="ZnF_C2HC"/>
    <property type="match status" value="1"/>
</dbReference>
<dbReference type="GO" id="GO:0003676">
    <property type="term" value="F:nucleic acid binding"/>
    <property type="evidence" value="ECO:0007669"/>
    <property type="project" value="InterPro"/>
</dbReference>
<feature type="compositionally biased region" description="Polar residues" evidence="3">
    <location>
        <begin position="185"/>
        <end position="201"/>
    </location>
</feature>
<keyword evidence="6" id="KW-1185">Reference proteome</keyword>
<dbReference type="PROSITE" id="PS50158">
    <property type="entry name" value="ZF_CCHC"/>
    <property type="match status" value="1"/>
</dbReference>
<accession>A0A284R4L8</accession>
<dbReference type="Pfam" id="PF00098">
    <property type="entry name" value="zf-CCHC"/>
    <property type="match status" value="1"/>
</dbReference>
<evidence type="ECO:0000256" key="2">
    <source>
        <dbReference type="PROSITE-ProRule" id="PRU00047"/>
    </source>
</evidence>
<dbReference type="OrthoDB" id="3060939at2759"/>
<dbReference type="InterPro" id="IPR036875">
    <property type="entry name" value="Znf_CCHC_sf"/>
</dbReference>
<keyword evidence="2" id="KW-0862">Zinc</keyword>
<feature type="region of interest" description="Disordered" evidence="3">
    <location>
        <begin position="164"/>
        <end position="208"/>
    </location>
</feature>
<dbReference type="EMBL" id="FUEG01000004">
    <property type="protein sequence ID" value="SJL03650.1"/>
    <property type="molecule type" value="Genomic_DNA"/>
</dbReference>
<feature type="domain" description="CCHC-type" evidence="4">
    <location>
        <begin position="20"/>
        <end position="35"/>
    </location>
</feature>
<evidence type="ECO:0000313" key="6">
    <source>
        <dbReference type="Proteomes" id="UP000219338"/>
    </source>
</evidence>
<dbReference type="Proteomes" id="UP000219338">
    <property type="component" value="Unassembled WGS sequence"/>
</dbReference>
<dbReference type="GO" id="GO:0008270">
    <property type="term" value="F:zinc ion binding"/>
    <property type="evidence" value="ECO:0007669"/>
    <property type="project" value="UniProtKB-KW"/>
</dbReference>
<organism evidence="5 6">
    <name type="scientific">Armillaria ostoyae</name>
    <name type="common">Armillaria root rot fungus</name>
    <dbReference type="NCBI Taxonomy" id="47428"/>
    <lineage>
        <taxon>Eukaryota</taxon>
        <taxon>Fungi</taxon>
        <taxon>Dikarya</taxon>
        <taxon>Basidiomycota</taxon>
        <taxon>Agaricomycotina</taxon>
        <taxon>Agaricomycetes</taxon>
        <taxon>Agaricomycetidae</taxon>
        <taxon>Agaricales</taxon>
        <taxon>Marasmiineae</taxon>
        <taxon>Physalacriaceae</taxon>
        <taxon>Armillaria</taxon>
    </lineage>
</organism>
<keyword evidence="2" id="KW-0479">Metal-binding</keyword>
<name>A0A284R4L8_ARMOS</name>
<dbReference type="GO" id="GO:0006397">
    <property type="term" value="P:mRNA processing"/>
    <property type="evidence" value="ECO:0007669"/>
    <property type="project" value="UniProtKB-KW"/>
</dbReference>
<evidence type="ECO:0000259" key="4">
    <source>
        <dbReference type="PROSITE" id="PS50158"/>
    </source>
</evidence>
<protein>
    <recommendedName>
        <fullName evidence="4">CCHC-type domain-containing protein</fullName>
    </recommendedName>
</protein>
<proteinExistence type="predicted"/>
<dbReference type="InterPro" id="IPR001878">
    <property type="entry name" value="Znf_CCHC"/>
</dbReference>
<dbReference type="Gene3D" id="4.10.60.10">
    <property type="entry name" value="Zinc finger, CCHC-type"/>
    <property type="match status" value="1"/>
</dbReference>